<keyword evidence="2" id="KW-1185">Reference proteome</keyword>
<accession>A0A5C4JMB3</accession>
<gene>
    <name evidence="1" type="ORF">FF124_19130</name>
</gene>
<organism evidence="1 2">
    <name type="scientific">Martelella lutilitoris</name>
    <dbReference type="NCBI Taxonomy" id="2583532"/>
    <lineage>
        <taxon>Bacteria</taxon>
        <taxon>Pseudomonadati</taxon>
        <taxon>Pseudomonadota</taxon>
        <taxon>Alphaproteobacteria</taxon>
        <taxon>Hyphomicrobiales</taxon>
        <taxon>Aurantimonadaceae</taxon>
        <taxon>Martelella</taxon>
    </lineage>
</organism>
<sequence>MNDNDTVAIAIKRDLLCYTVASRVAGKNNIASNPGRSIAFCEFDLPENGRSVFEESAVCIGGKIYCFDPELGQRLHVRRAVLVGHHDFEMGEGSIASVEDTIPVLVEHRLECGQIIACCRIPFREHELPRLDDGVQIVGIIKQYAIACSGPGQSILQTVIIGVHEKHRLTEFGYRNPISVQIKQNRKQCIPRFIFSTIAAYIPLRIASDISHLVSIVVPHSRPT</sequence>
<proteinExistence type="predicted"/>
<dbReference type="Proteomes" id="UP000307874">
    <property type="component" value="Unassembled WGS sequence"/>
</dbReference>
<protein>
    <submittedName>
        <fullName evidence="1">Uncharacterized protein</fullName>
    </submittedName>
</protein>
<dbReference type="AlphaFoldDB" id="A0A5C4JMB3"/>
<reference evidence="1 2" key="1">
    <citation type="submission" date="2019-06" db="EMBL/GenBank/DDBJ databases">
        <title>Martelella lutilitoris sp. nov., isolated from a tidal mudflat.</title>
        <authorList>
            <person name="Kim Y.-J."/>
        </authorList>
    </citation>
    <scope>NUCLEOTIDE SEQUENCE [LARGE SCALE GENOMIC DNA]</scope>
    <source>
        <strain evidence="1 2">GH2-6</strain>
    </source>
</reference>
<evidence type="ECO:0000313" key="1">
    <source>
        <dbReference type="EMBL" id="TNB46264.1"/>
    </source>
</evidence>
<evidence type="ECO:0000313" key="2">
    <source>
        <dbReference type="Proteomes" id="UP000307874"/>
    </source>
</evidence>
<comment type="caution">
    <text evidence="1">The sequence shown here is derived from an EMBL/GenBank/DDBJ whole genome shotgun (WGS) entry which is preliminary data.</text>
</comment>
<dbReference type="RefSeq" id="WP_138750080.1">
    <property type="nucleotide sequence ID" value="NZ_VCLB01000011.1"/>
</dbReference>
<dbReference type="EMBL" id="VCLB01000011">
    <property type="protein sequence ID" value="TNB46264.1"/>
    <property type="molecule type" value="Genomic_DNA"/>
</dbReference>
<name>A0A5C4JMB3_9HYPH</name>